<protein>
    <recommendedName>
        <fullName evidence="3">GGDEF domain-containing protein</fullName>
    </recommendedName>
</protein>
<dbReference type="InterPro" id="IPR000160">
    <property type="entry name" value="GGDEF_dom"/>
</dbReference>
<dbReference type="InterPro" id="IPR043128">
    <property type="entry name" value="Rev_trsase/Diguanyl_cyclase"/>
</dbReference>
<dbReference type="SMART" id="SM00267">
    <property type="entry name" value="GGDEF"/>
    <property type="match status" value="1"/>
</dbReference>
<keyword evidence="2" id="KW-0472">Membrane</keyword>
<accession>A0A246BLA6</accession>
<dbReference type="PROSITE" id="PS50887">
    <property type="entry name" value="GGDEF"/>
    <property type="match status" value="1"/>
</dbReference>
<keyword evidence="2" id="KW-1133">Transmembrane helix</keyword>
<comment type="caution">
    <text evidence="4">The sequence shown here is derived from an EMBL/GenBank/DDBJ whole genome shotgun (WGS) entry which is preliminary data.</text>
</comment>
<dbReference type="InterPro" id="IPR029787">
    <property type="entry name" value="Nucleotide_cyclase"/>
</dbReference>
<feature type="transmembrane region" description="Helical" evidence="2">
    <location>
        <begin position="82"/>
        <end position="101"/>
    </location>
</feature>
<dbReference type="NCBIfam" id="TIGR00254">
    <property type="entry name" value="GGDEF"/>
    <property type="match status" value="1"/>
</dbReference>
<dbReference type="Pfam" id="PF00990">
    <property type="entry name" value="GGDEF"/>
    <property type="match status" value="1"/>
</dbReference>
<evidence type="ECO:0000313" key="5">
    <source>
        <dbReference type="Proteomes" id="UP000197208"/>
    </source>
</evidence>
<evidence type="ECO:0000256" key="2">
    <source>
        <dbReference type="SAM" id="Phobius"/>
    </source>
</evidence>
<dbReference type="PANTHER" id="PTHR45138">
    <property type="entry name" value="REGULATORY COMPONENTS OF SENSORY TRANSDUCTION SYSTEM"/>
    <property type="match status" value="1"/>
</dbReference>
<dbReference type="Gene3D" id="3.30.70.270">
    <property type="match status" value="1"/>
</dbReference>
<dbReference type="GO" id="GO:0043709">
    <property type="term" value="P:cell adhesion involved in single-species biofilm formation"/>
    <property type="evidence" value="ECO:0007669"/>
    <property type="project" value="TreeGrafter"/>
</dbReference>
<organism evidence="4 5">
    <name type="scientific">Deinococcus indicus</name>
    <dbReference type="NCBI Taxonomy" id="223556"/>
    <lineage>
        <taxon>Bacteria</taxon>
        <taxon>Thermotogati</taxon>
        <taxon>Deinococcota</taxon>
        <taxon>Deinococci</taxon>
        <taxon>Deinococcales</taxon>
        <taxon>Deinococcaceae</taxon>
        <taxon>Deinococcus</taxon>
    </lineage>
</organism>
<keyword evidence="5" id="KW-1185">Reference proteome</keyword>
<dbReference type="RefSeq" id="WP_088248480.1">
    <property type="nucleotide sequence ID" value="NZ_NHMK01000012.1"/>
</dbReference>
<feature type="domain" description="GGDEF" evidence="3">
    <location>
        <begin position="196"/>
        <end position="325"/>
    </location>
</feature>
<dbReference type="CDD" id="cd01949">
    <property type="entry name" value="GGDEF"/>
    <property type="match status" value="1"/>
</dbReference>
<feature type="transmembrane region" description="Helical" evidence="2">
    <location>
        <begin position="106"/>
        <end position="123"/>
    </location>
</feature>
<dbReference type="Proteomes" id="UP000197208">
    <property type="component" value="Unassembled WGS sequence"/>
</dbReference>
<dbReference type="EMBL" id="NHMK01000012">
    <property type="protein sequence ID" value="OWL96093.1"/>
    <property type="molecule type" value="Genomic_DNA"/>
</dbReference>
<dbReference type="PANTHER" id="PTHR45138:SF24">
    <property type="entry name" value="DIGUANYLATE CYCLASE DGCC-RELATED"/>
    <property type="match status" value="1"/>
</dbReference>
<dbReference type="OrthoDB" id="70263at2"/>
<gene>
    <name evidence="4" type="ORF">CBQ26_09860</name>
</gene>
<reference evidence="4 5" key="1">
    <citation type="submission" date="2017-05" db="EMBL/GenBank/DDBJ databases">
        <title>De novo genome assembly of Deniococcus indicus strain DR1.</title>
        <authorList>
            <person name="Chauhan D."/>
            <person name="Yennamalli R.M."/>
            <person name="Priyadarshini R."/>
        </authorList>
    </citation>
    <scope>NUCLEOTIDE SEQUENCE [LARGE SCALE GENOMIC DNA]</scope>
    <source>
        <strain evidence="4 5">DR1</strain>
    </source>
</reference>
<dbReference type="InterPro" id="IPR050469">
    <property type="entry name" value="Diguanylate_Cyclase"/>
</dbReference>
<evidence type="ECO:0000259" key="3">
    <source>
        <dbReference type="PROSITE" id="PS50887"/>
    </source>
</evidence>
<evidence type="ECO:0000313" key="4">
    <source>
        <dbReference type="EMBL" id="OWL96093.1"/>
    </source>
</evidence>
<dbReference type="GO" id="GO:1902201">
    <property type="term" value="P:negative regulation of bacterial-type flagellum-dependent cell motility"/>
    <property type="evidence" value="ECO:0007669"/>
    <property type="project" value="TreeGrafter"/>
</dbReference>
<name>A0A246BLA6_9DEIO</name>
<dbReference type="SUPFAM" id="SSF55073">
    <property type="entry name" value="Nucleotide cyclase"/>
    <property type="match status" value="1"/>
</dbReference>
<sequence length="345" mass="37200">MQLLAALATAVNGAVLLYLWLQADPQRQADRALPALLVSLTLLALTLWPRATLHSLHRLSVLILLTWFASNVYNVTLTARPITSGLLIHLILIALFSFTWLTVRPAALLVAAGYALLIAAALTSRQPDVPGVILTAFTLPVIWYLTQHGLTVNRERIRNETLQTLATTDPLTGILNRRAGQAALDTAAAVHAHHPQHLWAALIDIDHFKRVNDDLGHQTGDTVLVAVAGALQAALPPGGAAIRWGGEEFLLLLPDQTPEQAHTRLHDMLGRVRTLRLPGVPPVTISAGLATLREAPSTLALIDLADRRLYEAKAAGRDRLTGPSIARNKDGLPDTPATTPDDARP</sequence>
<feature type="transmembrane region" description="Helical" evidence="2">
    <location>
        <begin position="56"/>
        <end position="76"/>
    </location>
</feature>
<dbReference type="AlphaFoldDB" id="A0A246BLA6"/>
<feature type="transmembrane region" description="Helical" evidence="2">
    <location>
        <begin position="32"/>
        <end position="49"/>
    </location>
</feature>
<feature type="transmembrane region" description="Helical" evidence="2">
    <location>
        <begin position="129"/>
        <end position="146"/>
    </location>
</feature>
<dbReference type="GO" id="GO:0052621">
    <property type="term" value="F:diguanylate cyclase activity"/>
    <property type="evidence" value="ECO:0007669"/>
    <property type="project" value="TreeGrafter"/>
</dbReference>
<dbReference type="GO" id="GO:0005886">
    <property type="term" value="C:plasma membrane"/>
    <property type="evidence" value="ECO:0007669"/>
    <property type="project" value="TreeGrafter"/>
</dbReference>
<proteinExistence type="predicted"/>
<evidence type="ECO:0000256" key="1">
    <source>
        <dbReference type="SAM" id="MobiDB-lite"/>
    </source>
</evidence>
<keyword evidence="2" id="KW-0812">Transmembrane</keyword>
<feature type="region of interest" description="Disordered" evidence="1">
    <location>
        <begin position="317"/>
        <end position="345"/>
    </location>
</feature>
<dbReference type="FunFam" id="3.30.70.270:FF:000001">
    <property type="entry name" value="Diguanylate cyclase domain protein"/>
    <property type="match status" value="1"/>
</dbReference>